<evidence type="ECO:0000313" key="1">
    <source>
        <dbReference type="EMBL" id="KAH7845330.1"/>
    </source>
</evidence>
<keyword evidence="2" id="KW-1185">Reference proteome</keyword>
<gene>
    <name evidence="1" type="ORF">Vadar_000717</name>
</gene>
<dbReference type="EMBL" id="CM037155">
    <property type="protein sequence ID" value="KAH7845330.1"/>
    <property type="molecule type" value="Genomic_DNA"/>
</dbReference>
<dbReference type="Proteomes" id="UP000828048">
    <property type="component" value="Chromosome 5"/>
</dbReference>
<organism evidence="1 2">
    <name type="scientific">Vaccinium darrowii</name>
    <dbReference type="NCBI Taxonomy" id="229202"/>
    <lineage>
        <taxon>Eukaryota</taxon>
        <taxon>Viridiplantae</taxon>
        <taxon>Streptophyta</taxon>
        <taxon>Embryophyta</taxon>
        <taxon>Tracheophyta</taxon>
        <taxon>Spermatophyta</taxon>
        <taxon>Magnoliopsida</taxon>
        <taxon>eudicotyledons</taxon>
        <taxon>Gunneridae</taxon>
        <taxon>Pentapetalae</taxon>
        <taxon>asterids</taxon>
        <taxon>Ericales</taxon>
        <taxon>Ericaceae</taxon>
        <taxon>Vaccinioideae</taxon>
        <taxon>Vaccinieae</taxon>
        <taxon>Vaccinium</taxon>
    </lineage>
</organism>
<comment type="caution">
    <text evidence="1">The sequence shown here is derived from an EMBL/GenBank/DDBJ whole genome shotgun (WGS) entry which is preliminary data.</text>
</comment>
<name>A0ACB7XX88_9ERIC</name>
<evidence type="ECO:0000313" key="2">
    <source>
        <dbReference type="Proteomes" id="UP000828048"/>
    </source>
</evidence>
<sequence>MLGTGIFVFVGGANALAHRYPSDAVPIESTALVWGLSFMVLKYSLAHISGAFMNPASTIAFAIVKKVPWRNVPIFILCQLIGSTLAALTLRLLFHSQGDIRPAVTQVIPPTTLPQAVAWEFLITFILTLTSASVATDSRAHKMLFGIAIGAVVIFNVIIAGDITGGAMNPARSIGPAVVAGEYKDLWVYIVGPGLGATSATLTYDFLRLPEPEQEKPSTKNAKIIFNELYTEPQVQPSFEAKSIEKFRKVLHV</sequence>
<proteinExistence type="predicted"/>
<accession>A0ACB7XX88</accession>
<reference evidence="1 2" key="1">
    <citation type="journal article" date="2021" name="Hortic Res">
        <title>High-quality reference genome and annotation aids understanding of berry development for evergreen blueberry (Vaccinium darrowii).</title>
        <authorList>
            <person name="Yu J."/>
            <person name="Hulse-Kemp A.M."/>
            <person name="Babiker E."/>
            <person name="Staton M."/>
        </authorList>
    </citation>
    <scope>NUCLEOTIDE SEQUENCE [LARGE SCALE GENOMIC DNA]</scope>
    <source>
        <strain evidence="2">cv. NJ 8807/NJ 8810</strain>
        <tissue evidence="1">Young leaf</tissue>
    </source>
</reference>
<protein>
    <submittedName>
        <fullName evidence="1">Uncharacterized protein</fullName>
    </submittedName>
</protein>